<dbReference type="SMART" id="SM00953">
    <property type="entry name" value="RES"/>
    <property type="match status" value="1"/>
</dbReference>
<gene>
    <name evidence="2" type="ORF">SAMN05421508_109122</name>
</gene>
<evidence type="ECO:0000313" key="2">
    <source>
        <dbReference type="EMBL" id="SOD99677.1"/>
    </source>
</evidence>
<organism evidence="2 3">
    <name type="scientific">Caenispirillum bisanense</name>
    <dbReference type="NCBI Taxonomy" id="414052"/>
    <lineage>
        <taxon>Bacteria</taxon>
        <taxon>Pseudomonadati</taxon>
        <taxon>Pseudomonadota</taxon>
        <taxon>Alphaproteobacteria</taxon>
        <taxon>Rhodospirillales</taxon>
        <taxon>Novispirillaceae</taxon>
        <taxon>Caenispirillum</taxon>
    </lineage>
</organism>
<protein>
    <submittedName>
        <fullName evidence="2">RES domain-containing protein</fullName>
    </submittedName>
</protein>
<dbReference type="OrthoDB" id="9789501at2"/>
<feature type="domain" description="RES" evidence="1">
    <location>
        <begin position="13"/>
        <end position="141"/>
    </location>
</feature>
<proteinExistence type="predicted"/>
<keyword evidence="3" id="KW-1185">Reference proteome</keyword>
<dbReference type="EMBL" id="OCNJ01000009">
    <property type="protein sequence ID" value="SOD99677.1"/>
    <property type="molecule type" value="Genomic_DNA"/>
</dbReference>
<dbReference type="InterPro" id="IPR014914">
    <property type="entry name" value="RES_dom"/>
</dbReference>
<dbReference type="Proteomes" id="UP000219621">
    <property type="component" value="Unassembled WGS sequence"/>
</dbReference>
<reference evidence="2 3" key="1">
    <citation type="submission" date="2017-09" db="EMBL/GenBank/DDBJ databases">
        <authorList>
            <person name="Ehlers B."/>
            <person name="Leendertz F.H."/>
        </authorList>
    </citation>
    <scope>NUCLEOTIDE SEQUENCE [LARGE SCALE GENOMIC DNA]</scope>
    <source>
        <strain evidence="2 3">USBA 140</strain>
    </source>
</reference>
<sequence length="157" mass="17208">MQAWRLTRRPFADLSGSGGLYAAGRWHARGRPVLYTGLTPAVCLLEFLVNAELVPDLLPDDLVLLRLDVPADMPLTRLDAATLPPDWRSLDGRTACRAAGEAWLDGGETVGLLVPSAVLPQETNLILNPRHPRMAAVRIAAMEPFAFDSRLLRHGEH</sequence>
<dbReference type="RefSeq" id="WP_097280782.1">
    <property type="nucleotide sequence ID" value="NZ_OCNJ01000009.1"/>
</dbReference>
<evidence type="ECO:0000313" key="3">
    <source>
        <dbReference type="Proteomes" id="UP000219621"/>
    </source>
</evidence>
<accession>A0A286GVV0</accession>
<evidence type="ECO:0000259" key="1">
    <source>
        <dbReference type="SMART" id="SM00953"/>
    </source>
</evidence>
<dbReference type="AlphaFoldDB" id="A0A286GVV0"/>
<dbReference type="Pfam" id="PF08808">
    <property type="entry name" value="RES"/>
    <property type="match status" value="1"/>
</dbReference>
<name>A0A286GVV0_9PROT</name>